<dbReference type="PROSITE" id="PS50893">
    <property type="entry name" value="ABC_TRANSPORTER_2"/>
    <property type="match status" value="1"/>
</dbReference>
<keyword evidence="2" id="KW-0813">Transport</keyword>
<dbReference type="GO" id="GO:0005524">
    <property type="term" value="F:ATP binding"/>
    <property type="evidence" value="ECO:0007669"/>
    <property type="project" value="UniProtKB-KW"/>
</dbReference>
<dbReference type="OrthoDB" id="87732at2157"/>
<dbReference type="GO" id="GO:0016887">
    <property type="term" value="F:ATP hydrolysis activity"/>
    <property type="evidence" value="ECO:0007669"/>
    <property type="project" value="InterPro"/>
</dbReference>
<dbReference type="RefSeq" id="WP_076147076.1">
    <property type="nucleotide sequence ID" value="NZ_LWLN01000001.1"/>
</dbReference>
<comment type="caution">
    <text evidence="6">The sequence shown here is derived from an EMBL/GenBank/DDBJ whole genome shotgun (WGS) entry which is preliminary data.</text>
</comment>
<evidence type="ECO:0000256" key="4">
    <source>
        <dbReference type="ARBA" id="ARBA00022840"/>
    </source>
</evidence>
<dbReference type="InterPro" id="IPR027417">
    <property type="entry name" value="P-loop_NTPase"/>
</dbReference>
<evidence type="ECO:0000256" key="3">
    <source>
        <dbReference type="ARBA" id="ARBA00022741"/>
    </source>
</evidence>
<dbReference type="InterPro" id="IPR003593">
    <property type="entry name" value="AAA+_ATPase"/>
</dbReference>
<dbReference type="EMBL" id="LWLN01000001">
    <property type="protein sequence ID" value="OLZ41975.1"/>
    <property type="molecule type" value="Genomic_DNA"/>
</dbReference>
<dbReference type="Pfam" id="PF00005">
    <property type="entry name" value="ABC_tran"/>
    <property type="match status" value="1"/>
</dbReference>
<sequence>MCVIETDGLTKRYGDTVALESLDLRVESGEVFGFLGPNGAGKSTTIDILLDLIRPTSGSASVFGLDPRTDGPAIRRRCGVVPDGCSMMPDWTGRDHVAFEIESRGVDDDPDVLLERVGLADDADRVATDYSRGMTQRLLLAMALAGDPDLLILDEPSTGLDPNGVELMQEIIRERADAGTTVFFSSHLLAQVEAVCDRVGILRDGNLVAVDDLETLRSGLATSTTMRVTVERVPDDLSPLSALESVASVRTGEGTIVLECSENATVDVLTTLEDLGAGPQDFDLETASLQDVFSEYTATA</sequence>
<evidence type="ECO:0000313" key="6">
    <source>
        <dbReference type="EMBL" id="OLZ41975.1"/>
    </source>
</evidence>
<dbReference type="CDD" id="cd03230">
    <property type="entry name" value="ABC_DR_subfamily_A"/>
    <property type="match status" value="1"/>
</dbReference>
<reference evidence="7" key="1">
    <citation type="submission" date="2016-04" db="EMBL/GenBank/DDBJ databases">
        <authorList>
            <person name="Chen S.-C."/>
            <person name="Lai M.-C."/>
        </authorList>
    </citation>
    <scope>NUCLEOTIDE SEQUENCE [LARGE SCALE GENOMIC DNA]</scope>
    <source>
        <strain evidence="7">AB14</strain>
    </source>
</reference>
<gene>
    <name evidence="6" type="ORF">A6E15_13725</name>
</gene>
<dbReference type="InterPro" id="IPR003439">
    <property type="entry name" value="ABC_transporter-like_ATP-bd"/>
</dbReference>
<evidence type="ECO:0000256" key="2">
    <source>
        <dbReference type="ARBA" id="ARBA00022448"/>
    </source>
</evidence>
<dbReference type="STRING" id="301967.A6E15_13725"/>
<evidence type="ECO:0000259" key="5">
    <source>
        <dbReference type="PROSITE" id="PS50893"/>
    </source>
</evidence>
<dbReference type="SMART" id="SM00382">
    <property type="entry name" value="AAA"/>
    <property type="match status" value="1"/>
</dbReference>
<feature type="domain" description="ABC transporter" evidence="5">
    <location>
        <begin position="4"/>
        <end position="229"/>
    </location>
</feature>
<organism evidence="6 7">
    <name type="scientific">Natrinema saccharevitans</name>
    <dbReference type="NCBI Taxonomy" id="301967"/>
    <lineage>
        <taxon>Archaea</taxon>
        <taxon>Methanobacteriati</taxon>
        <taxon>Methanobacteriota</taxon>
        <taxon>Stenosarchaea group</taxon>
        <taxon>Halobacteria</taxon>
        <taxon>Halobacteriales</taxon>
        <taxon>Natrialbaceae</taxon>
        <taxon>Natrinema</taxon>
    </lineage>
</organism>
<dbReference type="PANTHER" id="PTHR43335">
    <property type="entry name" value="ABC TRANSPORTER, ATP-BINDING PROTEIN"/>
    <property type="match status" value="1"/>
</dbReference>
<evidence type="ECO:0000256" key="1">
    <source>
        <dbReference type="ARBA" id="ARBA00005417"/>
    </source>
</evidence>
<evidence type="ECO:0000313" key="7">
    <source>
        <dbReference type="Proteomes" id="UP000189370"/>
    </source>
</evidence>
<dbReference type="PANTHER" id="PTHR43335:SF4">
    <property type="entry name" value="ABC TRANSPORTER, ATP-BINDING PROTEIN"/>
    <property type="match status" value="1"/>
</dbReference>
<keyword evidence="4 6" id="KW-0067">ATP-binding</keyword>
<accession>A0A1S8AZ04</accession>
<proteinExistence type="inferred from homology"/>
<dbReference type="Gene3D" id="3.40.50.300">
    <property type="entry name" value="P-loop containing nucleotide triphosphate hydrolases"/>
    <property type="match status" value="1"/>
</dbReference>
<dbReference type="SUPFAM" id="SSF52540">
    <property type="entry name" value="P-loop containing nucleoside triphosphate hydrolases"/>
    <property type="match status" value="1"/>
</dbReference>
<keyword evidence="3" id="KW-0547">Nucleotide-binding</keyword>
<name>A0A1S8AZ04_9EURY</name>
<dbReference type="AlphaFoldDB" id="A0A1S8AZ04"/>
<comment type="similarity">
    <text evidence="1">Belongs to the ABC transporter superfamily.</text>
</comment>
<keyword evidence="7" id="KW-1185">Reference proteome</keyword>
<dbReference type="Proteomes" id="UP000189370">
    <property type="component" value="Unassembled WGS sequence"/>
</dbReference>
<protein>
    <submittedName>
        <fullName evidence="6">Copper ABC transporter ATP-binding protein</fullName>
    </submittedName>
</protein>